<reference evidence="1 2" key="1">
    <citation type="submission" date="2017-07" db="EMBL/GenBank/DDBJ databases">
        <title>A draft genome sequence of Komagataeibacter sp. T5K1.</title>
        <authorList>
            <person name="Skraban J."/>
            <person name="Cleenwerck I."/>
            <person name="Vandamme P."/>
            <person name="Trcek J."/>
        </authorList>
    </citation>
    <scope>NUCLEOTIDE SEQUENCE [LARGE SCALE GENOMIC DNA]</scope>
    <source>
        <strain evidence="1 2">T5K1</strain>
    </source>
</reference>
<protein>
    <recommendedName>
        <fullName evidence="3">Cupin domain-containing protein</fullName>
    </recommendedName>
</protein>
<evidence type="ECO:0008006" key="3">
    <source>
        <dbReference type="Google" id="ProtNLM"/>
    </source>
</evidence>
<comment type="caution">
    <text evidence="1">The sequence shown here is derived from an EMBL/GenBank/DDBJ whole genome shotgun (WGS) entry which is preliminary data.</text>
</comment>
<dbReference type="EMBL" id="NOXG01000022">
    <property type="protein sequence ID" value="PYD74815.1"/>
    <property type="molecule type" value="Genomic_DNA"/>
</dbReference>
<dbReference type="AlphaFoldDB" id="A0A318Q7K7"/>
<dbReference type="Gene3D" id="2.60.120.10">
    <property type="entry name" value="Jelly Rolls"/>
    <property type="match status" value="1"/>
</dbReference>
<gene>
    <name evidence="1" type="ORF">CFR71_12750</name>
</gene>
<name>A0A318Q7K7_9PROT</name>
<accession>A0A318Q7K7</accession>
<dbReference type="Proteomes" id="UP000247609">
    <property type="component" value="Unassembled WGS sequence"/>
</dbReference>
<dbReference type="InterPro" id="IPR014710">
    <property type="entry name" value="RmlC-like_jellyroll"/>
</dbReference>
<dbReference type="RefSeq" id="WP_110531728.1">
    <property type="nucleotide sequence ID" value="NZ_NOXG01000022.1"/>
</dbReference>
<evidence type="ECO:0000313" key="1">
    <source>
        <dbReference type="EMBL" id="PYD74815.1"/>
    </source>
</evidence>
<evidence type="ECO:0000313" key="2">
    <source>
        <dbReference type="Proteomes" id="UP000247609"/>
    </source>
</evidence>
<organism evidence="1 2">
    <name type="scientific">Novacetimonas pomaceti</name>
    <dbReference type="NCBI Taxonomy" id="2021998"/>
    <lineage>
        <taxon>Bacteria</taxon>
        <taxon>Pseudomonadati</taxon>
        <taxon>Pseudomonadota</taxon>
        <taxon>Alphaproteobacteria</taxon>
        <taxon>Acetobacterales</taxon>
        <taxon>Acetobacteraceae</taxon>
        <taxon>Novacetimonas</taxon>
    </lineage>
</organism>
<proteinExistence type="predicted"/>
<dbReference type="InterPro" id="IPR011051">
    <property type="entry name" value="RmlC_Cupin_sf"/>
</dbReference>
<sequence length="111" mass="11839">MKQALLADMVRGWFVGDFSPAALKTDACEVAIQRFKAGDTETLHHHKVAHEITVILSGHAVMFGKTLSDGDIVVIEPGEATSFEALTDVTTVVVKLPSVIGDKYEGAPVCS</sequence>
<dbReference type="SUPFAM" id="SSF51182">
    <property type="entry name" value="RmlC-like cupins"/>
    <property type="match status" value="1"/>
</dbReference>